<dbReference type="InterPro" id="IPR007421">
    <property type="entry name" value="Schlafen_AlbA_2_dom"/>
</dbReference>
<dbReference type="AlphaFoldDB" id="W2C9M1"/>
<dbReference type="GO" id="GO:0004386">
    <property type="term" value="F:helicase activity"/>
    <property type="evidence" value="ECO:0007669"/>
    <property type="project" value="UniProtKB-KW"/>
</dbReference>
<dbReference type="PANTHER" id="PTHR30595">
    <property type="entry name" value="GLPR-RELATED TRANSCRIPTIONAL REPRESSOR"/>
    <property type="match status" value="1"/>
</dbReference>
<dbReference type="Proteomes" id="UP000018872">
    <property type="component" value="Unassembled WGS sequence"/>
</dbReference>
<dbReference type="PANTHER" id="PTHR30595:SF6">
    <property type="entry name" value="SCHLAFEN ALBA-2 DOMAIN-CONTAINING PROTEIN"/>
    <property type="match status" value="1"/>
</dbReference>
<keyword evidence="2" id="KW-0347">Helicase</keyword>
<organism evidence="2 3">
    <name type="scientific">Tannerella sp. oral taxon BU063 isolate Cell 5</name>
    <dbReference type="NCBI Taxonomy" id="1410950"/>
    <lineage>
        <taxon>Bacteria</taxon>
        <taxon>Pseudomonadati</taxon>
        <taxon>Bacteroidota</taxon>
        <taxon>Bacteroidia</taxon>
        <taxon>Bacteroidales</taxon>
        <taxon>Tannerellaceae</taxon>
        <taxon>Tannerella</taxon>
    </lineage>
</organism>
<sequence>MNMHPLEALIAEGEHQRQDFKFEISDSKKIARTLSAFANTDGGRLLIGVKDNGRIAGVRSEEEYYMIEAASERYTRPAVPFTARRWEVGGRTVLEIDIERGPDRPYLAPDKDDQYVAYLRVADENRPADPTLVMAWKKLRRPDGRLFRLTRPVEALFRHLETHSSVSLSEFCRLAHIRRPVARHILSDLLAIGTLRYTFLPDDGRLVYSRAEAEE</sequence>
<dbReference type="SUPFAM" id="SSF46785">
    <property type="entry name" value="Winged helix' DNA-binding domain"/>
    <property type="match status" value="1"/>
</dbReference>
<protein>
    <submittedName>
        <fullName evidence="2">ATP-dependent DNA helicase</fullName>
    </submittedName>
</protein>
<accession>W2C9M1</accession>
<evidence type="ECO:0000259" key="1">
    <source>
        <dbReference type="Pfam" id="PF04326"/>
    </source>
</evidence>
<name>W2C9M1_9BACT</name>
<dbReference type="Pfam" id="PF04326">
    <property type="entry name" value="SLFN_AlbA_2"/>
    <property type="match status" value="1"/>
</dbReference>
<dbReference type="EMBL" id="AYYC01000741">
    <property type="protein sequence ID" value="ETK03136.1"/>
    <property type="molecule type" value="Genomic_DNA"/>
</dbReference>
<reference evidence="2 3" key="1">
    <citation type="submission" date="2013-11" db="EMBL/GenBank/DDBJ databases">
        <title>Single cell genomics of uncultured Tannerella BU063 (oral taxon 286).</title>
        <authorList>
            <person name="Beall C.J."/>
            <person name="Campbell A.G."/>
            <person name="Griffen A.L."/>
            <person name="Podar M."/>
            <person name="Leys E.J."/>
        </authorList>
    </citation>
    <scope>NUCLEOTIDE SEQUENCE [LARGE SCALE GENOMIC DNA]</scope>
    <source>
        <strain evidence="2">Cell 5</strain>
    </source>
</reference>
<dbReference type="InterPro" id="IPR038461">
    <property type="entry name" value="Schlafen_AlbA_2_dom_sf"/>
</dbReference>
<dbReference type="PATRIC" id="fig|1410950.3.peg.2513"/>
<dbReference type="InterPro" id="IPR036390">
    <property type="entry name" value="WH_DNA-bd_sf"/>
</dbReference>
<evidence type="ECO:0000313" key="3">
    <source>
        <dbReference type="Proteomes" id="UP000018872"/>
    </source>
</evidence>
<feature type="domain" description="Schlafen AlbA-2" evidence="1">
    <location>
        <begin position="14"/>
        <end position="128"/>
    </location>
</feature>
<keyword evidence="2" id="KW-0378">Hydrolase</keyword>
<keyword evidence="2" id="KW-0067">ATP-binding</keyword>
<proteinExistence type="predicted"/>
<gene>
    <name evidence="2" type="ORF">T229_15750</name>
</gene>
<dbReference type="Gene3D" id="3.30.950.30">
    <property type="entry name" value="Schlafen, AAA domain"/>
    <property type="match status" value="1"/>
</dbReference>
<keyword evidence="2" id="KW-0547">Nucleotide-binding</keyword>
<comment type="caution">
    <text evidence="2">The sequence shown here is derived from an EMBL/GenBank/DDBJ whole genome shotgun (WGS) entry which is preliminary data.</text>
</comment>
<evidence type="ECO:0000313" key="2">
    <source>
        <dbReference type="EMBL" id="ETK03136.1"/>
    </source>
</evidence>